<dbReference type="RefSeq" id="WP_270096855.1">
    <property type="nucleotide sequence ID" value="NZ_JAQFFK010000005.1"/>
</dbReference>
<name>A0AA90TZE1_9EURY</name>
<gene>
    <name evidence="2" type="ORF">J2750_001405</name>
</gene>
<feature type="domain" description="4Fe-4S ferredoxin-type" evidence="1">
    <location>
        <begin position="206"/>
        <end position="235"/>
    </location>
</feature>
<dbReference type="SUPFAM" id="SSF54862">
    <property type="entry name" value="4Fe-4S ferredoxins"/>
    <property type="match status" value="1"/>
</dbReference>
<keyword evidence="3" id="KW-1185">Reference proteome</keyword>
<proteinExistence type="predicted"/>
<dbReference type="PANTHER" id="PTHR42827:SF1">
    <property type="entry name" value="IRON-SULFUR CLUSTER-BINDING PROTEIN"/>
    <property type="match status" value="1"/>
</dbReference>
<evidence type="ECO:0000313" key="2">
    <source>
        <dbReference type="EMBL" id="MDR6222945.1"/>
    </source>
</evidence>
<organism evidence="2 3">
    <name type="scientific">Methanococcoides alaskense</name>
    <dbReference type="NCBI Taxonomy" id="325778"/>
    <lineage>
        <taxon>Archaea</taxon>
        <taxon>Methanobacteriati</taxon>
        <taxon>Methanobacteriota</taxon>
        <taxon>Stenosarchaea group</taxon>
        <taxon>Methanomicrobia</taxon>
        <taxon>Methanosarcinales</taxon>
        <taxon>Methanosarcinaceae</taxon>
        <taxon>Methanococcoides</taxon>
    </lineage>
</organism>
<dbReference type="EMBL" id="JAVDQI010000004">
    <property type="protein sequence ID" value="MDR6222945.1"/>
    <property type="molecule type" value="Genomic_DNA"/>
</dbReference>
<reference evidence="2 3" key="1">
    <citation type="submission" date="2023-07" db="EMBL/GenBank/DDBJ databases">
        <title>Genomic Encyclopedia of Type Strains, Phase IV (KMG-IV): sequencing the most valuable type-strain genomes for metagenomic binning, comparative biology and taxonomic classification.</title>
        <authorList>
            <person name="Goeker M."/>
        </authorList>
    </citation>
    <scope>NUCLEOTIDE SEQUENCE [LARGE SCALE GENOMIC DNA]</scope>
    <source>
        <strain evidence="2 3">DSM 17273</strain>
    </source>
</reference>
<evidence type="ECO:0000259" key="1">
    <source>
        <dbReference type="PROSITE" id="PS51379"/>
    </source>
</evidence>
<dbReference type="InterPro" id="IPR017900">
    <property type="entry name" value="4Fe4S_Fe_S_CS"/>
</dbReference>
<accession>A0AA90TZE1</accession>
<dbReference type="Proteomes" id="UP001185015">
    <property type="component" value="Unassembled WGS sequence"/>
</dbReference>
<dbReference type="AlphaFoldDB" id="A0AA90TZE1"/>
<dbReference type="PANTHER" id="PTHR42827">
    <property type="entry name" value="IRON-SULFUR CLUSTER-BINDING PROTEIN-RELATED"/>
    <property type="match status" value="1"/>
</dbReference>
<dbReference type="PROSITE" id="PS00198">
    <property type="entry name" value="4FE4S_FER_1"/>
    <property type="match status" value="1"/>
</dbReference>
<sequence length="278" mass="31433">MLEKLVTAFVQDPKRNHISEGEAIDESVIGLKLFDTPIVGYADANDELFETFKTDHKITYGRFMPPKEWLKEAKTVISIFLPYSSQVKKGNSRDMKEPSKEWLHARHEGQIIIDQLSDHLKETLTEKGYHCVAPSIDKRLEVVVSTRLNKEALDNSDYGSNWSERHVAYAAGLGTFGLSKGLITRKGMAGRFTSIITDMEHEPTEREYKGVYDYCTMCGACIRNCPVGAITMENGKEHTPCSEFLDRILEKYSPRYACGKCQVKVPCENGIPQGRRTN</sequence>
<dbReference type="Gene3D" id="3.30.70.20">
    <property type="match status" value="1"/>
</dbReference>
<protein>
    <submittedName>
        <fullName evidence="2">Epoxyqueuosine reductase QueG</fullName>
    </submittedName>
</protein>
<evidence type="ECO:0000313" key="3">
    <source>
        <dbReference type="Proteomes" id="UP001185015"/>
    </source>
</evidence>
<comment type="caution">
    <text evidence="2">The sequence shown here is derived from an EMBL/GenBank/DDBJ whole genome shotgun (WGS) entry which is preliminary data.</text>
</comment>
<dbReference type="GO" id="GO:0016491">
    <property type="term" value="F:oxidoreductase activity"/>
    <property type="evidence" value="ECO:0007669"/>
    <property type="project" value="UniProtKB-ARBA"/>
</dbReference>
<dbReference type="InterPro" id="IPR017896">
    <property type="entry name" value="4Fe4S_Fe-S-bd"/>
</dbReference>
<dbReference type="Pfam" id="PF00037">
    <property type="entry name" value="Fer4"/>
    <property type="match status" value="1"/>
</dbReference>
<dbReference type="PROSITE" id="PS51379">
    <property type="entry name" value="4FE4S_FER_2"/>
    <property type="match status" value="1"/>
</dbReference>